<feature type="transmembrane region" description="Helical" evidence="2">
    <location>
        <begin position="15"/>
        <end position="37"/>
    </location>
</feature>
<keyword evidence="2" id="KW-0812">Transmembrane</keyword>
<keyword evidence="2" id="KW-1133">Transmembrane helix</keyword>
<evidence type="ECO:0000256" key="2">
    <source>
        <dbReference type="SAM" id="Phobius"/>
    </source>
</evidence>
<keyword evidence="2" id="KW-0472">Membrane</keyword>
<evidence type="ECO:0000313" key="4">
    <source>
        <dbReference type="Proteomes" id="UP001153404"/>
    </source>
</evidence>
<proteinExistence type="predicted"/>
<keyword evidence="4" id="KW-1185">Reference proteome</keyword>
<dbReference type="RefSeq" id="WP_277530401.1">
    <property type="nucleotide sequence ID" value="NZ_JAPDIA010000003.1"/>
</dbReference>
<comment type="caution">
    <text evidence="3">The sequence shown here is derived from an EMBL/GenBank/DDBJ whole genome shotgun (WGS) entry which is preliminary data.</text>
</comment>
<evidence type="ECO:0000313" key="3">
    <source>
        <dbReference type="EMBL" id="MDG0809224.1"/>
    </source>
</evidence>
<reference evidence="3" key="1">
    <citation type="submission" date="2022-10" db="EMBL/GenBank/DDBJ databases">
        <title>Comparative genomic analysis of Cohnella hashimotonis sp. nov., isolated from the International Space Station.</title>
        <authorList>
            <person name="Simpson A."/>
            <person name="Venkateswaran K."/>
        </authorList>
    </citation>
    <scope>NUCLEOTIDE SEQUENCE</scope>
    <source>
        <strain evidence="3">DSM 28161</strain>
    </source>
</reference>
<sequence>MRLVRARFPSVRTVFARFVIHYVVLLLVLSCVGAFLYHRSVQYAEKEAMESGLAKLDKTRELVDARLKEVESLTTQAVAGHARPSLPQRQEALFRRRHHTNQGDRRQSGDLSIQQPVHPRHIPLFEQ</sequence>
<name>A0A9X4KQE7_9BACL</name>
<protein>
    <submittedName>
        <fullName evidence="3">Uncharacterized protein</fullName>
    </submittedName>
</protein>
<dbReference type="AlphaFoldDB" id="A0A9X4KQE7"/>
<dbReference type="Proteomes" id="UP001153404">
    <property type="component" value="Unassembled WGS sequence"/>
</dbReference>
<feature type="region of interest" description="Disordered" evidence="1">
    <location>
        <begin position="75"/>
        <end position="113"/>
    </location>
</feature>
<dbReference type="EMBL" id="JAPDIA010000003">
    <property type="protein sequence ID" value="MDG0809224.1"/>
    <property type="molecule type" value="Genomic_DNA"/>
</dbReference>
<accession>A0A9X4KQE7</accession>
<organism evidence="3 4">
    <name type="scientific">Cohnella rhizosphaerae</name>
    <dbReference type="NCBI Taxonomy" id="1457232"/>
    <lineage>
        <taxon>Bacteria</taxon>
        <taxon>Bacillati</taxon>
        <taxon>Bacillota</taxon>
        <taxon>Bacilli</taxon>
        <taxon>Bacillales</taxon>
        <taxon>Paenibacillaceae</taxon>
        <taxon>Cohnella</taxon>
    </lineage>
</organism>
<gene>
    <name evidence="3" type="ORF">OMP40_07415</name>
</gene>
<evidence type="ECO:0000256" key="1">
    <source>
        <dbReference type="SAM" id="MobiDB-lite"/>
    </source>
</evidence>
<dbReference type="PROSITE" id="PS51257">
    <property type="entry name" value="PROKAR_LIPOPROTEIN"/>
    <property type="match status" value="1"/>
</dbReference>